<protein>
    <submittedName>
        <fullName evidence="2">Uncharacterized protein</fullName>
    </submittedName>
</protein>
<evidence type="ECO:0000256" key="1">
    <source>
        <dbReference type="SAM" id="Phobius"/>
    </source>
</evidence>
<evidence type="ECO:0000313" key="3">
    <source>
        <dbReference type="Proteomes" id="UP000785679"/>
    </source>
</evidence>
<accession>A0A8J8SW19</accession>
<keyword evidence="1" id="KW-0812">Transmembrane</keyword>
<dbReference type="AlphaFoldDB" id="A0A8J8SW19"/>
<proteinExistence type="predicted"/>
<sequence>MYFMMKGLLVYFKQSTSCFIYSLVMSELVIFISYLSLVASYSTRQATPLEPQPSFLILLQSLNISNEEPRGSIQIIKILQQFNSHC</sequence>
<organism evidence="2 3">
    <name type="scientific">Halteria grandinella</name>
    <dbReference type="NCBI Taxonomy" id="5974"/>
    <lineage>
        <taxon>Eukaryota</taxon>
        <taxon>Sar</taxon>
        <taxon>Alveolata</taxon>
        <taxon>Ciliophora</taxon>
        <taxon>Intramacronucleata</taxon>
        <taxon>Spirotrichea</taxon>
        <taxon>Stichotrichia</taxon>
        <taxon>Sporadotrichida</taxon>
        <taxon>Halteriidae</taxon>
        <taxon>Halteria</taxon>
    </lineage>
</organism>
<comment type="caution">
    <text evidence="2">The sequence shown here is derived from an EMBL/GenBank/DDBJ whole genome shotgun (WGS) entry which is preliminary data.</text>
</comment>
<keyword evidence="1" id="KW-0472">Membrane</keyword>
<keyword evidence="1" id="KW-1133">Transmembrane helix</keyword>
<feature type="transmembrane region" description="Helical" evidence="1">
    <location>
        <begin position="20"/>
        <end position="39"/>
    </location>
</feature>
<dbReference type="EMBL" id="RRYP01021065">
    <property type="protein sequence ID" value="TNV72755.1"/>
    <property type="molecule type" value="Genomic_DNA"/>
</dbReference>
<gene>
    <name evidence="2" type="ORF">FGO68_gene9055</name>
</gene>
<keyword evidence="3" id="KW-1185">Reference proteome</keyword>
<name>A0A8J8SW19_HALGN</name>
<reference evidence="2" key="1">
    <citation type="submission" date="2019-06" db="EMBL/GenBank/DDBJ databases">
        <authorList>
            <person name="Zheng W."/>
        </authorList>
    </citation>
    <scope>NUCLEOTIDE SEQUENCE</scope>
    <source>
        <strain evidence="2">QDHG01</strain>
    </source>
</reference>
<evidence type="ECO:0000313" key="2">
    <source>
        <dbReference type="EMBL" id="TNV72755.1"/>
    </source>
</evidence>
<dbReference type="Proteomes" id="UP000785679">
    <property type="component" value="Unassembled WGS sequence"/>
</dbReference>